<evidence type="ECO:0000259" key="3">
    <source>
        <dbReference type="Pfam" id="PF01575"/>
    </source>
</evidence>
<evidence type="ECO:0000256" key="2">
    <source>
        <dbReference type="SAM" id="MobiDB-lite"/>
    </source>
</evidence>
<dbReference type="AlphaFoldDB" id="A0A917FWJ7"/>
<evidence type="ECO:0000313" key="5">
    <source>
        <dbReference type="EMBL" id="GGG07735.1"/>
    </source>
</evidence>
<proteinExistence type="inferred from homology"/>
<dbReference type="InterPro" id="IPR029069">
    <property type="entry name" value="HotDog_dom_sf"/>
</dbReference>
<dbReference type="CDD" id="cd03441">
    <property type="entry name" value="R_hydratase_like"/>
    <property type="match status" value="1"/>
</dbReference>
<protein>
    <submittedName>
        <fullName evidence="5">(R)-hydratase</fullName>
    </submittedName>
</protein>
<feature type="domain" description="MaoC-like" evidence="3">
    <location>
        <begin position="232"/>
        <end position="320"/>
    </location>
</feature>
<feature type="domain" description="FAS1-like dehydratase" evidence="4">
    <location>
        <begin position="24"/>
        <end position="153"/>
    </location>
</feature>
<dbReference type="InterPro" id="IPR002539">
    <property type="entry name" value="MaoC-like_dom"/>
</dbReference>
<feature type="region of interest" description="Disordered" evidence="2">
    <location>
        <begin position="189"/>
        <end position="214"/>
    </location>
</feature>
<comment type="caution">
    <text evidence="5">The sequence shown here is derived from an EMBL/GenBank/DDBJ whole genome shotgun (WGS) entry which is preliminary data.</text>
</comment>
<dbReference type="NCBIfam" id="NF040624">
    <property type="entry name" value="HadA"/>
    <property type="match status" value="1"/>
</dbReference>
<dbReference type="SUPFAM" id="SSF54637">
    <property type="entry name" value="Thioesterase/thiol ester dehydrase-isomerase"/>
    <property type="match status" value="2"/>
</dbReference>
<dbReference type="RefSeq" id="WP_188544831.1">
    <property type="nucleotide sequence ID" value="NZ_BMCU01000002.1"/>
</dbReference>
<gene>
    <name evidence="5" type="ORF">GCM10007304_22220</name>
</gene>
<dbReference type="NCBIfam" id="NF040620">
    <property type="entry name" value="fused_HadA_HadB"/>
    <property type="match status" value="1"/>
</dbReference>
<dbReference type="Proteomes" id="UP000654257">
    <property type="component" value="Unassembled WGS sequence"/>
</dbReference>
<dbReference type="EMBL" id="BMCU01000002">
    <property type="protein sequence ID" value="GGG07735.1"/>
    <property type="molecule type" value="Genomic_DNA"/>
</dbReference>
<dbReference type="Gene3D" id="3.10.129.10">
    <property type="entry name" value="Hotdog Thioesterase"/>
    <property type="match status" value="2"/>
</dbReference>
<accession>A0A917FWJ7</accession>
<dbReference type="Pfam" id="PF13452">
    <property type="entry name" value="FAS1_DH_region"/>
    <property type="match status" value="1"/>
</dbReference>
<dbReference type="InterPro" id="IPR039569">
    <property type="entry name" value="FAS1-like_DH_region"/>
</dbReference>
<dbReference type="Pfam" id="PF01575">
    <property type="entry name" value="MaoC_dehydratas"/>
    <property type="match status" value="1"/>
</dbReference>
<organism evidence="5 6">
    <name type="scientific">Rhodococcoides trifolii</name>
    <dbReference type="NCBI Taxonomy" id="908250"/>
    <lineage>
        <taxon>Bacteria</taxon>
        <taxon>Bacillati</taxon>
        <taxon>Actinomycetota</taxon>
        <taxon>Actinomycetes</taxon>
        <taxon>Mycobacteriales</taxon>
        <taxon>Nocardiaceae</taxon>
        <taxon>Rhodococcoides</taxon>
    </lineage>
</organism>
<dbReference type="InterPro" id="IPR054849">
    <property type="entry name" value="UPF0336_fam"/>
</dbReference>
<evidence type="ECO:0000256" key="1">
    <source>
        <dbReference type="ARBA" id="ARBA00005254"/>
    </source>
</evidence>
<dbReference type="GO" id="GO:0006633">
    <property type="term" value="P:fatty acid biosynthetic process"/>
    <property type="evidence" value="ECO:0007669"/>
    <property type="project" value="TreeGrafter"/>
</dbReference>
<comment type="similarity">
    <text evidence="1">Belongs to the enoyl-CoA hydratase/isomerase family.</text>
</comment>
<dbReference type="PANTHER" id="PTHR43437:SF3">
    <property type="entry name" value="HYDROXYACYL-THIOESTER DEHYDRATASE TYPE 2, MITOCHONDRIAL"/>
    <property type="match status" value="1"/>
</dbReference>
<sequence>MSIDDRTTESSTDAAFDPADHARAMVGYHYRVDDYYEVGREKLREYAKAVQDLNPVHWSEDAAAGYGYDGLIAPLTFISLVGTLAQKKLLATIATGYDLSQMLQTDQVIEYYTPIKSGDRLVCDVSLDSFRQIVGRDMMVTKNIVSNQLNELVQITYTTLLIGRKGDIDESVADAARGMIMHGMTSFGAGGDDTETELEDKPTYDEPVTPPHTSAATQRFDDVAVGDELPPRTVELTRGDLVNYAGVAGDANPVHWSDAFAHMIDLETVVAHGMLTMGVAAGYLTTWLGDPGAVRDYTVRFTSPVSVHPDRPAELQLAGKVKSLDPETRTAVVSLDARFNGKRILGHRATATVQLA</sequence>
<dbReference type="PANTHER" id="PTHR43437">
    <property type="entry name" value="HYDROXYACYL-THIOESTER DEHYDRATASE TYPE 2, MITOCHONDRIAL-RELATED"/>
    <property type="match status" value="1"/>
</dbReference>
<evidence type="ECO:0000313" key="6">
    <source>
        <dbReference type="Proteomes" id="UP000654257"/>
    </source>
</evidence>
<evidence type="ECO:0000259" key="4">
    <source>
        <dbReference type="Pfam" id="PF13452"/>
    </source>
</evidence>
<dbReference type="InterPro" id="IPR050965">
    <property type="entry name" value="UPF0336/Enoyl-CoA_hydratase"/>
</dbReference>
<name>A0A917FWJ7_9NOCA</name>
<keyword evidence="6" id="KW-1185">Reference proteome</keyword>
<reference evidence="5" key="1">
    <citation type="journal article" date="2014" name="Int. J. Syst. Evol. Microbiol.">
        <title>Complete genome sequence of Corynebacterium casei LMG S-19264T (=DSM 44701T), isolated from a smear-ripened cheese.</title>
        <authorList>
            <consortium name="US DOE Joint Genome Institute (JGI-PGF)"/>
            <person name="Walter F."/>
            <person name="Albersmeier A."/>
            <person name="Kalinowski J."/>
            <person name="Ruckert C."/>
        </authorList>
    </citation>
    <scope>NUCLEOTIDE SEQUENCE</scope>
    <source>
        <strain evidence="5">CCM 7905</strain>
    </source>
</reference>
<reference evidence="5" key="2">
    <citation type="submission" date="2020-09" db="EMBL/GenBank/DDBJ databases">
        <authorList>
            <person name="Sun Q."/>
            <person name="Sedlacek I."/>
        </authorList>
    </citation>
    <scope>NUCLEOTIDE SEQUENCE</scope>
    <source>
        <strain evidence="5">CCM 7905</strain>
    </source>
</reference>
<dbReference type="GO" id="GO:0019171">
    <property type="term" value="F:(3R)-hydroxyacyl-[acyl-carrier-protein] dehydratase activity"/>
    <property type="evidence" value="ECO:0007669"/>
    <property type="project" value="TreeGrafter"/>
</dbReference>